<dbReference type="Proteomes" id="UP000807115">
    <property type="component" value="Chromosome 4"/>
</dbReference>
<dbReference type="EMBL" id="CM027683">
    <property type="protein sequence ID" value="KAG0531537.1"/>
    <property type="molecule type" value="Genomic_DNA"/>
</dbReference>
<organism evidence="1 2">
    <name type="scientific">Sorghum bicolor</name>
    <name type="common">Sorghum</name>
    <name type="synonym">Sorghum vulgare</name>
    <dbReference type="NCBI Taxonomy" id="4558"/>
    <lineage>
        <taxon>Eukaryota</taxon>
        <taxon>Viridiplantae</taxon>
        <taxon>Streptophyta</taxon>
        <taxon>Embryophyta</taxon>
        <taxon>Tracheophyta</taxon>
        <taxon>Spermatophyta</taxon>
        <taxon>Magnoliopsida</taxon>
        <taxon>Liliopsida</taxon>
        <taxon>Poales</taxon>
        <taxon>Poaceae</taxon>
        <taxon>PACMAD clade</taxon>
        <taxon>Panicoideae</taxon>
        <taxon>Andropogonodae</taxon>
        <taxon>Andropogoneae</taxon>
        <taxon>Sorghinae</taxon>
        <taxon>Sorghum</taxon>
    </lineage>
</organism>
<comment type="caution">
    <text evidence="1">The sequence shown here is derived from an EMBL/GenBank/DDBJ whole genome shotgun (WGS) entry which is preliminary data.</text>
</comment>
<protein>
    <submittedName>
        <fullName evidence="1">Uncharacterized protein</fullName>
    </submittedName>
</protein>
<name>A0A921UGS4_SORBI</name>
<accession>A0A921UGS4</accession>
<reference evidence="1" key="1">
    <citation type="journal article" date="2019" name="BMC Genomics">
        <title>A new reference genome for Sorghum bicolor reveals high levels of sequence similarity between sweet and grain genotypes: implications for the genetics of sugar metabolism.</title>
        <authorList>
            <person name="Cooper E.A."/>
            <person name="Brenton Z.W."/>
            <person name="Flinn B.S."/>
            <person name="Jenkins J."/>
            <person name="Shu S."/>
            <person name="Flowers D."/>
            <person name="Luo F."/>
            <person name="Wang Y."/>
            <person name="Xia P."/>
            <person name="Barry K."/>
            <person name="Daum C."/>
            <person name="Lipzen A."/>
            <person name="Yoshinaga Y."/>
            <person name="Schmutz J."/>
            <person name="Saski C."/>
            <person name="Vermerris W."/>
            <person name="Kresovich S."/>
        </authorList>
    </citation>
    <scope>NUCLEOTIDE SEQUENCE</scope>
</reference>
<gene>
    <name evidence="1" type="ORF">BDA96_04G031000</name>
</gene>
<evidence type="ECO:0000313" key="1">
    <source>
        <dbReference type="EMBL" id="KAG0531537.1"/>
    </source>
</evidence>
<dbReference type="AlphaFoldDB" id="A0A921UGS4"/>
<reference evidence="1" key="2">
    <citation type="submission" date="2020-10" db="EMBL/GenBank/DDBJ databases">
        <authorList>
            <person name="Cooper E.A."/>
            <person name="Brenton Z.W."/>
            <person name="Flinn B.S."/>
            <person name="Jenkins J."/>
            <person name="Shu S."/>
            <person name="Flowers D."/>
            <person name="Luo F."/>
            <person name="Wang Y."/>
            <person name="Xia P."/>
            <person name="Barry K."/>
            <person name="Daum C."/>
            <person name="Lipzen A."/>
            <person name="Yoshinaga Y."/>
            <person name="Schmutz J."/>
            <person name="Saski C."/>
            <person name="Vermerris W."/>
            <person name="Kresovich S."/>
        </authorList>
    </citation>
    <scope>NUCLEOTIDE SEQUENCE</scope>
</reference>
<proteinExistence type="predicted"/>
<sequence length="51" mass="5662">MATTISTKHTGNKKSCGKHQWRTAISLIKISTKPHLLSPLNVMQVNKTPSF</sequence>
<evidence type="ECO:0000313" key="2">
    <source>
        <dbReference type="Proteomes" id="UP000807115"/>
    </source>
</evidence>